<proteinExistence type="predicted"/>
<dbReference type="RefSeq" id="WP_073138324.1">
    <property type="nucleotide sequence ID" value="NZ_FQWQ01000003.1"/>
</dbReference>
<evidence type="ECO:0000313" key="1">
    <source>
        <dbReference type="EMBL" id="SHH57547.1"/>
    </source>
</evidence>
<name>A0A1M5U3F0_9BACT</name>
<accession>A0A1M5U3F0</accession>
<dbReference type="AlphaFoldDB" id="A0A1M5U3F0"/>
<dbReference type="STRING" id="947013.SAMN04488109_4438"/>
<protein>
    <submittedName>
        <fullName evidence="1">Uncharacterized protein</fullName>
    </submittedName>
</protein>
<sequence length="152" mass="17332">MNLDVPYPFLDLDWFFIDIEGRIAHAASGGGKLPVSISQNYPYDFLLTFFKSLPSLGDPEVNPRLEKYVTFRNDKERKQYLASFIQMAQRGLYSFDKSDVTRTLDGRYHLVASPKIKLSIAMLPPEVASQLSITKINRRIEEINSLEVSEVA</sequence>
<dbReference type="Proteomes" id="UP000184212">
    <property type="component" value="Unassembled WGS sequence"/>
</dbReference>
<dbReference type="EMBL" id="FQWQ01000003">
    <property type="protein sequence ID" value="SHH57547.1"/>
    <property type="molecule type" value="Genomic_DNA"/>
</dbReference>
<reference evidence="1 2" key="1">
    <citation type="submission" date="2016-11" db="EMBL/GenBank/DDBJ databases">
        <authorList>
            <person name="Jaros S."/>
            <person name="Januszkiewicz K."/>
            <person name="Wedrychowicz H."/>
        </authorList>
    </citation>
    <scope>NUCLEOTIDE SEQUENCE [LARGE SCALE GENOMIC DNA]</scope>
    <source>
        <strain evidence="1 2">DSM 24574</strain>
    </source>
</reference>
<dbReference type="OrthoDB" id="666171at2"/>
<organism evidence="1 2">
    <name type="scientific">Chryseolinea serpens</name>
    <dbReference type="NCBI Taxonomy" id="947013"/>
    <lineage>
        <taxon>Bacteria</taxon>
        <taxon>Pseudomonadati</taxon>
        <taxon>Bacteroidota</taxon>
        <taxon>Cytophagia</taxon>
        <taxon>Cytophagales</taxon>
        <taxon>Fulvivirgaceae</taxon>
        <taxon>Chryseolinea</taxon>
    </lineage>
</organism>
<evidence type="ECO:0000313" key="2">
    <source>
        <dbReference type="Proteomes" id="UP000184212"/>
    </source>
</evidence>
<gene>
    <name evidence="1" type="ORF">SAMN04488109_4438</name>
</gene>
<keyword evidence="2" id="KW-1185">Reference proteome</keyword>